<comment type="caution">
    <text evidence="1">The sequence shown here is derived from an EMBL/GenBank/DDBJ whole genome shotgun (WGS) entry which is preliminary data.</text>
</comment>
<dbReference type="EMBL" id="LAZR01005053">
    <property type="protein sequence ID" value="KKN03270.1"/>
    <property type="molecule type" value="Genomic_DNA"/>
</dbReference>
<sequence length="75" mass="8390">MSESLQDVLNEARDDIKVATVHKRLIRAGLLLQYNTVRAWFREGAEPGIKHAAALFDALNMDDDQRARAVKAAAR</sequence>
<organism evidence="1">
    <name type="scientific">marine sediment metagenome</name>
    <dbReference type="NCBI Taxonomy" id="412755"/>
    <lineage>
        <taxon>unclassified sequences</taxon>
        <taxon>metagenomes</taxon>
        <taxon>ecological metagenomes</taxon>
    </lineage>
</organism>
<protein>
    <submittedName>
        <fullName evidence="1">Uncharacterized protein</fullName>
    </submittedName>
</protein>
<reference evidence="1" key="1">
    <citation type="journal article" date="2015" name="Nature">
        <title>Complex archaea that bridge the gap between prokaryotes and eukaryotes.</title>
        <authorList>
            <person name="Spang A."/>
            <person name="Saw J.H."/>
            <person name="Jorgensen S.L."/>
            <person name="Zaremba-Niedzwiedzka K."/>
            <person name="Martijn J."/>
            <person name="Lind A.E."/>
            <person name="van Eijk R."/>
            <person name="Schleper C."/>
            <person name="Guy L."/>
            <person name="Ettema T.J."/>
        </authorList>
    </citation>
    <scope>NUCLEOTIDE SEQUENCE</scope>
</reference>
<gene>
    <name evidence="1" type="ORF">LCGC14_1109360</name>
</gene>
<evidence type="ECO:0000313" key="1">
    <source>
        <dbReference type="EMBL" id="KKN03270.1"/>
    </source>
</evidence>
<proteinExistence type="predicted"/>
<dbReference type="AlphaFoldDB" id="A0A0F9M7C2"/>
<name>A0A0F9M7C2_9ZZZZ</name>
<accession>A0A0F9M7C2</accession>